<evidence type="ECO:0000256" key="4">
    <source>
        <dbReference type="ARBA" id="ARBA00035286"/>
    </source>
</evidence>
<dbReference type="OrthoDB" id="416470at2759"/>
<gene>
    <name evidence="7" type="ORF">LSTR_LSTR006075</name>
</gene>
<evidence type="ECO:0000256" key="2">
    <source>
        <dbReference type="ARBA" id="ARBA00022980"/>
    </source>
</evidence>
<keyword evidence="3 6" id="KW-0687">Ribonucleoprotein</keyword>
<evidence type="ECO:0000256" key="6">
    <source>
        <dbReference type="RuleBase" id="RU004005"/>
    </source>
</evidence>
<evidence type="ECO:0000256" key="5">
    <source>
        <dbReference type="ARBA" id="ARBA00035506"/>
    </source>
</evidence>
<evidence type="ECO:0000313" key="7">
    <source>
        <dbReference type="EMBL" id="RZF38480.1"/>
    </source>
</evidence>
<dbReference type="AlphaFoldDB" id="A0A482WZK9"/>
<protein>
    <recommendedName>
        <fullName evidence="4">Large ribosomal subunit protein uL22m</fullName>
    </recommendedName>
    <alternativeName>
        <fullName evidence="5">39S ribosomal protein L22, mitochondrial</fullName>
    </alternativeName>
</protein>
<dbReference type="InterPro" id="IPR047867">
    <property type="entry name" value="Ribosomal_uL22_bac/org-type"/>
</dbReference>
<dbReference type="PANTHER" id="PTHR13501">
    <property type="entry name" value="CHLOROPLAST 50S RIBOSOMAL PROTEIN L22-RELATED"/>
    <property type="match status" value="1"/>
</dbReference>
<reference evidence="7 8" key="1">
    <citation type="journal article" date="2017" name="Gigascience">
        <title>Genome sequence of the small brown planthopper, Laodelphax striatellus.</title>
        <authorList>
            <person name="Zhu J."/>
            <person name="Jiang F."/>
            <person name="Wang X."/>
            <person name="Yang P."/>
            <person name="Bao Y."/>
            <person name="Zhao W."/>
            <person name="Wang W."/>
            <person name="Lu H."/>
            <person name="Wang Q."/>
            <person name="Cui N."/>
            <person name="Li J."/>
            <person name="Chen X."/>
            <person name="Luo L."/>
            <person name="Yu J."/>
            <person name="Kang L."/>
            <person name="Cui F."/>
        </authorList>
    </citation>
    <scope>NUCLEOTIDE SEQUENCE [LARGE SCALE GENOMIC DNA]</scope>
    <source>
        <strain evidence="7">Lst14</strain>
    </source>
</reference>
<dbReference type="CDD" id="cd00336">
    <property type="entry name" value="Ribosomal_L22"/>
    <property type="match status" value="1"/>
</dbReference>
<keyword evidence="2 6" id="KW-0689">Ribosomal protein</keyword>
<dbReference type="Proteomes" id="UP000291343">
    <property type="component" value="Unassembled WGS sequence"/>
</dbReference>
<comment type="similarity">
    <text evidence="1 6">Belongs to the universal ribosomal protein uL22 family.</text>
</comment>
<evidence type="ECO:0000256" key="3">
    <source>
        <dbReference type="ARBA" id="ARBA00023274"/>
    </source>
</evidence>
<dbReference type="GO" id="GO:0003735">
    <property type="term" value="F:structural constituent of ribosome"/>
    <property type="evidence" value="ECO:0007669"/>
    <property type="project" value="InterPro"/>
</dbReference>
<name>A0A482WZK9_LAOST</name>
<proteinExistence type="inferred from homology"/>
<dbReference type="InterPro" id="IPR036394">
    <property type="entry name" value="Ribosomal_uL22_sf"/>
</dbReference>
<sequence length="214" mass="24622">MLCFLNLGKALASRNITIFLPSIYSQALHTSSPAAKNTAPTFKEPKRWPAYNNVIFPPQSPEEPRRPAYVCHMKTNIKYSPKKMWYLAGFVRGMSVDEAINQLKFIPRKGAEAVRQCIEEAQQLAVEEHNVEFKSNLWVAESRVGKGLTIKGMRRHAKMRVGVIKYRYCHYLIRLEEGKPPAKGEYYWHGPNDGPSLLDDWLAMMRRRKIISSL</sequence>
<organism evidence="7 8">
    <name type="scientific">Laodelphax striatellus</name>
    <name type="common">Small brown planthopper</name>
    <name type="synonym">Delphax striatella</name>
    <dbReference type="NCBI Taxonomy" id="195883"/>
    <lineage>
        <taxon>Eukaryota</taxon>
        <taxon>Metazoa</taxon>
        <taxon>Ecdysozoa</taxon>
        <taxon>Arthropoda</taxon>
        <taxon>Hexapoda</taxon>
        <taxon>Insecta</taxon>
        <taxon>Pterygota</taxon>
        <taxon>Neoptera</taxon>
        <taxon>Paraneoptera</taxon>
        <taxon>Hemiptera</taxon>
        <taxon>Auchenorrhyncha</taxon>
        <taxon>Fulgoroidea</taxon>
        <taxon>Delphacidae</taxon>
        <taxon>Criomorphinae</taxon>
        <taxon>Laodelphax</taxon>
    </lineage>
</organism>
<dbReference type="GO" id="GO:0006412">
    <property type="term" value="P:translation"/>
    <property type="evidence" value="ECO:0007669"/>
    <property type="project" value="InterPro"/>
</dbReference>
<dbReference type="GO" id="GO:0005762">
    <property type="term" value="C:mitochondrial large ribosomal subunit"/>
    <property type="evidence" value="ECO:0007669"/>
    <property type="project" value="TreeGrafter"/>
</dbReference>
<dbReference type="Gene3D" id="3.90.470.10">
    <property type="entry name" value="Ribosomal protein L22/L17"/>
    <property type="match status" value="1"/>
</dbReference>
<dbReference type="SUPFAM" id="SSF54843">
    <property type="entry name" value="Ribosomal protein L22"/>
    <property type="match status" value="1"/>
</dbReference>
<comment type="caution">
    <text evidence="7">The sequence shown here is derived from an EMBL/GenBank/DDBJ whole genome shotgun (WGS) entry which is preliminary data.</text>
</comment>
<dbReference type="FunCoup" id="A0A482WZK9">
    <property type="interactions" value="1272"/>
</dbReference>
<evidence type="ECO:0000256" key="1">
    <source>
        <dbReference type="ARBA" id="ARBA00009451"/>
    </source>
</evidence>
<dbReference type="InterPro" id="IPR001063">
    <property type="entry name" value="Ribosomal_uL22"/>
</dbReference>
<dbReference type="Pfam" id="PF00237">
    <property type="entry name" value="Ribosomal_L22"/>
    <property type="match status" value="1"/>
</dbReference>
<dbReference type="STRING" id="195883.A0A482WZK9"/>
<keyword evidence="8" id="KW-1185">Reference proteome</keyword>
<accession>A0A482WZK9</accession>
<dbReference type="InParanoid" id="A0A482WZK9"/>
<dbReference type="SMR" id="A0A482WZK9"/>
<dbReference type="PANTHER" id="PTHR13501:SF8">
    <property type="entry name" value="LARGE RIBOSOMAL SUBUNIT PROTEIN UL22M"/>
    <property type="match status" value="1"/>
</dbReference>
<evidence type="ECO:0000313" key="8">
    <source>
        <dbReference type="Proteomes" id="UP000291343"/>
    </source>
</evidence>
<dbReference type="EMBL" id="QKKF02022243">
    <property type="protein sequence ID" value="RZF38480.1"/>
    <property type="molecule type" value="Genomic_DNA"/>
</dbReference>